<proteinExistence type="predicted"/>
<evidence type="ECO:0000256" key="4">
    <source>
        <dbReference type="PROSITE-ProRule" id="PRU01343"/>
    </source>
</evidence>
<dbReference type="InterPro" id="IPR010666">
    <property type="entry name" value="Znf_GRF"/>
</dbReference>
<dbReference type="STRING" id="4097.A0A1S4CYB0"/>
<dbReference type="AlphaFoldDB" id="A0A1S4CYB0"/>
<sequence length="113" mass="13425">MENSGPFCRCGYAAELVISWSIDNPGRRFYGCKNYEKDKKTGCKYFAWFDPPTHEHLKPVILGLLRKNKQFEVHLQESEKPRNWRRLFFLLLILRLIILKAIVFGSSEHYYIV</sequence>
<dbReference type="OMA" id="KSIGCKY"/>
<dbReference type="RefSeq" id="XP_016506133.1">
    <property type="nucleotide sequence ID" value="XM_016650647.1"/>
</dbReference>
<accession>A0A1S4CYB0</accession>
<protein>
    <recommendedName>
        <fullName evidence="6">GRF-type domain-containing protein</fullName>
    </recommendedName>
</protein>
<reference evidence="7" key="1">
    <citation type="submission" date="2025-08" db="UniProtKB">
        <authorList>
            <consortium name="RefSeq"/>
        </authorList>
    </citation>
    <scope>IDENTIFICATION</scope>
</reference>
<keyword evidence="1" id="KW-0479">Metal-binding</keyword>
<dbReference type="OrthoDB" id="1423929at2759"/>
<dbReference type="Pfam" id="PF06839">
    <property type="entry name" value="Zn_ribbon_GRF"/>
    <property type="match status" value="1"/>
</dbReference>
<dbReference type="PANTHER" id="PTHR33248">
    <property type="entry name" value="ZINC ION-BINDING PROTEIN"/>
    <property type="match status" value="1"/>
</dbReference>
<dbReference type="KEGG" id="nta:107823937"/>
<keyword evidence="5" id="KW-0812">Transmembrane</keyword>
<keyword evidence="5" id="KW-0472">Membrane</keyword>
<evidence type="ECO:0000256" key="2">
    <source>
        <dbReference type="ARBA" id="ARBA00022771"/>
    </source>
</evidence>
<name>A0A1S4CYB0_TOBAC</name>
<keyword evidence="2 4" id="KW-0863">Zinc-finger</keyword>
<dbReference type="PaxDb" id="4097-A0A1S4CYB0"/>
<evidence type="ECO:0000313" key="7">
    <source>
        <dbReference type="RefSeq" id="XP_016506133.1"/>
    </source>
</evidence>
<evidence type="ECO:0000259" key="6">
    <source>
        <dbReference type="PROSITE" id="PS51999"/>
    </source>
</evidence>
<dbReference type="PROSITE" id="PS51999">
    <property type="entry name" value="ZF_GRF"/>
    <property type="match status" value="1"/>
</dbReference>
<feature type="domain" description="GRF-type" evidence="6">
    <location>
        <begin position="8"/>
        <end position="52"/>
    </location>
</feature>
<evidence type="ECO:0000256" key="3">
    <source>
        <dbReference type="ARBA" id="ARBA00022833"/>
    </source>
</evidence>
<keyword evidence="5" id="KW-1133">Transmembrane helix</keyword>
<gene>
    <name evidence="7" type="primary">LOC107823937</name>
</gene>
<dbReference type="GO" id="GO:0008270">
    <property type="term" value="F:zinc ion binding"/>
    <property type="evidence" value="ECO:0007669"/>
    <property type="project" value="UniProtKB-KW"/>
</dbReference>
<evidence type="ECO:0000256" key="5">
    <source>
        <dbReference type="SAM" id="Phobius"/>
    </source>
</evidence>
<feature type="transmembrane region" description="Helical" evidence="5">
    <location>
        <begin position="87"/>
        <end position="107"/>
    </location>
</feature>
<evidence type="ECO:0000256" key="1">
    <source>
        <dbReference type="ARBA" id="ARBA00022723"/>
    </source>
</evidence>
<organism evidence="7">
    <name type="scientific">Nicotiana tabacum</name>
    <name type="common">Common tobacco</name>
    <dbReference type="NCBI Taxonomy" id="4097"/>
    <lineage>
        <taxon>Eukaryota</taxon>
        <taxon>Viridiplantae</taxon>
        <taxon>Streptophyta</taxon>
        <taxon>Embryophyta</taxon>
        <taxon>Tracheophyta</taxon>
        <taxon>Spermatophyta</taxon>
        <taxon>Magnoliopsida</taxon>
        <taxon>eudicotyledons</taxon>
        <taxon>Gunneridae</taxon>
        <taxon>Pentapetalae</taxon>
        <taxon>asterids</taxon>
        <taxon>lamiids</taxon>
        <taxon>Solanales</taxon>
        <taxon>Solanaceae</taxon>
        <taxon>Nicotianoideae</taxon>
        <taxon>Nicotianeae</taxon>
        <taxon>Nicotiana</taxon>
    </lineage>
</organism>
<keyword evidence="3" id="KW-0862">Zinc</keyword>